<dbReference type="RefSeq" id="WP_060800700.1">
    <property type="nucleotide sequence ID" value="NZ_KQ957105.1"/>
</dbReference>
<dbReference type="AlphaFoldDB" id="A0A133PJ27"/>
<dbReference type="PATRIC" id="fig|54005.3.peg.1729"/>
<accession>A0A133PJ27</accession>
<proteinExistence type="predicted"/>
<sequence length="80" mass="9587">MKKDLKSILENAFKDKFYYLPDDNRYAKIGHGYFWINEGEVEQHQPYIDIDFGDIYAIEISEEDFNEALEKSRKKVKGYK</sequence>
<gene>
    <name evidence="1" type="ORF">HMPREF3229_01768</name>
</gene>
<evidence type="ECO:0000313" key="1">
    <source>
        <dbReference type="EMBL" id="KXA28530.1"/>
    </source>
</evidence>
<protein>
    <submittedName>
        <fullName evidence="1">Uncharacterized protein</fullName>
    </submittedName>
</protein>
<dbReference type="EMBL" id="LRQE01000042">
    <property type="protein sequence ID" value="KXA28530.1"/>
    <property type="molecule type" value="Genomic_DNA"/>
</dbReference>
<name>A0A133PJ27_9FIRM</name>
<dbReference type="Proteomes" id="UP000070174">
    <property type="component" value="Unassembled WGS sequence"/>
</dbReference>
<comment type="caution">
    <text evidence="1">The sequence shown here is derived from an EMBL/GenBank/DDBJ whole genome shotgun (WGS) entry which is preliminary data.</text>
</comment>
<reference evidence="1 2" key="1">
    <citation type="submission" date="2016-01" db="EMBL/GenBank/DDBJ databases">
        <authorList>
            <person name="Oliw E.H."/>
        </authorList>
    </citation>
    <scope>NUCLEOTIDE SEQUENCE [LARGE SCALE GENOMIC DNA]</scope>
    <source>
        <strain evidence="1 2">CMW7756A</strain>
    </source>
</reference>
<organism evidence="1">
    <name type="scientific">Peptoniphilus harei</name>
    <dbReference type="NCBI Taxonomy" id="54005"/>
    <lineage>
        <taxon>Bacteria</taxon>
        <taxon>Bacillati</taxon>
        <taxon>Bacillota</taxon>
        <taxon>Tissierellia</taxon>
        <taxon>Tissierellales</taxon>
        <taxon>Peptoniphilaceae</taxon>
        <taxon>Peptoniphilus</taxon>
    </lineage>
</organism>
<evidence type="ECO:0000313" key="2">
    <source>
        <dbReference type="Proteomes" id="UP000070174"/>
    </source>
</evidence>